<dbReference type="RefSeq" id="WP_140928957.1">
    <property type="nucleotide sequence ID" value="NZ_VFSU01000030.1"/>
</dbReference>
<protein>
    <recommendedName>
        <fullName evidence="3">Lipoprotein</fullName>
    </recommendedName>
</protein>
<comment type="caution">
    <text evidence="1">The sequence shown here is derived from an EMBL/GenBank/DDBJ whole genome shotgun (WGS) entry which is preliminary data.</text>
</comment>
<gene>
    <name evidence="1" type="ORF">FJQ54_13595</name>
</gene>
<accession>A0A501XG46</accession>
<keyword evidence="2" id="KW-1185">Reference proteome</keyword>
<dbReference type="PROSITE" id="PS51257">
    <property type="entry name" value="PROKAR_LIPOPROTEIN"/>
    <property type="match status" value="1"/>
</dbReference>
<evidence type="ECO:0000313" key="2">
    <source>
        <dbReference type="Proteomes" id="UP000319897"/>
    </source>
</evidence>
<organism evidence="1 2">
    <name type="scientific">Sandaracinobacter neustonicus</name>
    <dbReference type="NCBI Taxonomy" id="1715348"/>
    <lineage>
        <taxon>Bacteria</taxon>
        <taxon>Pseudomonadati</taxon>
        <taxon>Pseudomonadota</taxon>
        <taxon>Alphaproteobacteria</taxon>
        <taxon>Sphingomonadales</taxon>
        <taxon>Sphingosinicellaceae</taxon>
        <taxon>Sandaracinobacter</taxon>
    </lineage>
</organism>
<sequence>MRVIYLPALAALAGCATLPAPSLQPGAADIRLSVAAAEAGLRQLVLDVQDPAATADYTGVAAALDVARVTVATQALLGAEDFTPALAAERALLGVTLKVCADGVAAMQAAPQDAGTFARGAFGFTCLVPLSLFAVR</sequence>
<dbReference type="AlphaFoldDB" id="A0A501XG46"/>
<evidence type="ECO:0000313" key="1">
    <source>
        <dbReference type="EMBL" id="TPE59510.1"/>
    </source>
</evidence>
<dbReference type="Proteomes" id="UP000319897">
    <property type="component" value="Unassembled WGS sequence"/>
</dbReference>
<proteinExistence type="predicted"/>
<name>A0A501XG46_9SPHN</name>
<reference evidence="1 2" key="1">
    <citation type="submission" date="2019-06" db="EMBL/GenBank/DDBJ databases">
        <authorList>
            <person name="Lee I."/>
            <person name="Jang G.I."/>
            <person name="Hwang C.Y."/>
        </authorList>
    </citation>
    <scope>NUCLEOTIDE SEQUENCE [LARGE SCALE GENOMIC DNA]</scope>
    <source>
        <strain evidence="1 2">PAMC 28131</strain>
    </source>
</reference>
<evidence type="ECO:0008006" key="3">
    <source>
        <dbReference type="Google" id="ProtNLM"/>
    </source>
</evidence>
<dbReference type="EMBL" id="VFSU01000030">
    <property type="protein sequence ID" value="TPE59510.1"/>
    <property type="molecule type" value="Genomic_DNA"/>
</dbReference>